<proteinExistence type="predicted"/>
<evidence type="ECO:0000313" key="1">
    <source>
        <dbReference type="EMBL" id="SBW20012.1"/>
    </source>
</evidence>
<sequence>MTTTMVVGPVARVCASVWGRSPTHAYREAEVLAGSVALAASQLTASQVMSVASVTLLAPRAIPAGTRCNPLRVRTPKGFVKTVAKLGTVR</sequence>
<evidence type="ECO:0000313" key="2">
    <source>
        <dbReference type="Proteomes" id="UP000199013"/>
    </source>
</evidence>
<protein>
    <submittedName>
        <fullName evidence="1">Uncharacterized protein</fullName>
    </submittedName>
</protein>
<keyword evidence="2" id="KW-1185">Reference proteome</keyword>
<accession>A0A1C3NVX2</accession>
<reference evidence="2" key="1">
    <citation type="submission" date="2016-02" db="EMBL/GenBank/DDBJ databases">
        <authorList>
            <person name="Wibberg D."/>
        </authorList>
    </citation>
    <scope>NUCLEOTIDE SEQUENCE [LARGE SCALE GENOMIC DNA]</scope>
</reference>
<dbReference type="Proteomes" id="UP000199013">
    <property type="component" value="Unassembled WGS sequence"/>
</dbReference>
<dbReference type="EMBL" id="FLUV01000646">
    <property type="protein sequence ID" value="SBW20012.1"/>
    <property type="molecule type" value="Genomic_DNA"/>
</dbReference>
<gene>
    <name evidence="1" type="ORF">FDG2_1565</name>
</gene>
<dbReference type="AlphaFoldDB" id="A0A1C3NVX2"/>
<name>A0A1C3NVX2_9ACTN</name>
<organism evidence="1 2">
    <name type="scientific">Candidatus Protofrankia californiensis</name>
    <dbReference type="NCBI Taxonomy" id="1839754"/>
    <lineage>
        <taxon>Bacteria</taxon>
        <taxon>Bacillati</taxon>
        <taxon>Actinomycetota</taxon>
        <taxon>Actinomycetes</taxon>
        <taxon>Frankiales</taxon>
        <taxon>Frankiaceae</taxon>
        <taxon>Protofrankia</taxon>
    </lineage>
</organism>